<reference evidence="8" key="1">
    <citation type="submission" date="2025-08" db="UniProtKB">
        <authorList>
            <consortium name="Ensembl"/>
        </authorList>
    </citation>
    <scope>IDENTIFICATION</scope>
</reference>
<evidence type="ECO:0000313" key="8">
    <source>
        <dbReference type="Ensembl" id="ENSSRHP00000027119.1"/>
    </source>
</evidence>
<dbReference type="Proteomes" id="UP000472270">
    <property type="component" value="Unassembled WGS sequence"/>
</dbReference>
<comment type="subcellular location">
    <subcellularLocation>
        <location evidence="1">Secreted</location>
    </subcellularLocation>
</comment>
<evidence type="ECO:0000256" key="1">
    <source>
        <dbReference type="ARBA" id="ARBA00004613"/>
    </source>
</evidence>
<organism evidence="8 9">
    <name type="scientific">Sinocyclocheilus rhinocerous</name>
    <dbReference type="NCBI Taxonomy" id="307959"/>
    <lineage>
        <taxon>Eukaryota</taxon>
        <taxon>Metazoa</taxon>
        <taxon>Chordata</taxon>
        <taxon>Craniata</taxon>
        <taxon>Vertebrata</taxon>
        <taxon>Euteleostomi</taxon>
        <taxon>Actinopterygii</taxon>
        <taxon>Neopterygii</taxon>
        <taxon>Teleostei</taxon>
        <taxon>Ostariophysi</taxon>
        <taxon>Cypriniformes</taxon>
        <taxon>Cyprinidae</taxon>
        <taxon>Cyprininae</taxon>
        <taxon>Sinocyclocheilus</taxon>
    </lineage>
</organism>
<evidence type="ECO:0000256" key="6">
    <source>
        <dbReference type="SAM" id="MobiDB-lite"/>
    </source>
</evidence>
<dbReference type="AlphaFoldDB" id="A0A673HIJ9"/>
<proteinExistence type="inferred from homology"/>
<feature type="region of interest" description="Disordered" evidence="6">
    <location>
        <begin position="1"/>
        <end position="33"/>
    </location>
</feature>
<protein>
    <recommendedName>
        <fullName evidence="7">Endothelin-like toxin domain-containing protein</fullName>
    </recommendedName>
</protein>
<dbReference type="GO" id="GO:0006874">
    <property type="term" value="P:intracellular calcium ion homeostasis"/>
    <property type="evidence" value="ECO:0007669"/>
    <property type="project" value="TreeGrafter"/>
</dbReference>
<dbReference type="PRINTS" id="PR00365">
    <property type="entry name" value="ENDOTHELIN"/>
</dbReference>
<dbReference type="SMART" id="SM00272">
    <property type="entry name" value="END"/>
    <property type="match status" value="2"/>
</dbReference>
<dbReference type="GO" id="GO:0005179">
    <property type="term" value="F:hormone activity"/>
    <property type="evidence" value="ECO:0007669"/>
    <property type="project" value="TreeGrafter"/>
</dbReference>
<feature type="compositionally biased region" description="Polar residues" evidence="6">
    <location>
        <begin position="1"/>
        <end position="16"/>
    </location>
</feature>
<evidence type="ECO:0000256" key="5">
    <source>
        <dbReference type="ARBA" id="ARBA00023322"/>
    </source>
</evidence>
<keyword evidence="4" id="KW-0838">Vasoactive</keyword>
<reference evidence="8" key="2">
    <citation type="submission" date="2025-09" db="UniProtKB">
        <authorList>
            <consortium name="Ensembl"/>
        </authorList>
    </citation>
    <scope>IDENTIFICATION</scope>
</reference>
<keyword evidence="9" id="KW-1185">Reference proteome</keyword>
<dbReference type="Pfam" id="PF00322">
    <property type="entry name" value="Endothelin"/>
    <property type="match status" value="1"/>
</dbReference>
<dbReference type="Ensembl" id="ENSSRHT00000027919.1">
    <property type="protein sequence ID" value="ENSSRHP00000027119.1"/>
    <property type="gene ID" value="ENSSRHG00000014145.1"/>
</dbReference>
<dbReference type="InterPro" id="IPR019764">
    <property type="entry name" value="Endothelin_toxin_CS"/>
</dbReference>
<evidence type="ECO:0000313" key="9">
    <source>
        <dbReference type="Proteomes" id="UP000472270"/>
    </source>
</evidence>
<keyword evidence="5" id="KW-0839">Vasoconstrictor</keyword>
<dbReference type="GO" id="GO:0014826">
    <property type="term" value="P:vein smooth muscle contraction"/>
    <property type="evidence" value="ECO:0007669"/>
    <property type="project" value="TreeGrafter"/>
</dbReference>
<dbReference type="GO" id="GO:0031708">
    <property type="term" value="F:endothelin B receptor binding"/>
    <property type="evidence" value="ECO:0007669"/>
    <property type="project" value="TreeGrafter"/>
</dbReference>
<dbReference type="PANTHER" id="PTHR13874">
    <property type="entry name" value="ENDOTHELIN"/>
    <property type="match status" value="1"/>
</dbReference>
<accession>A0A673HIJ9</accession>
<keyword evidence="3" id="KW-0964">Secreted</keyword>
<dbReference type="PANTHER" id="PTHR13874:SF9">
    <property type="entry name" value="ENDOTHELIN-2"/>
    <property type="match status" value="1"/>
</dbReference>
<dbReference type="GO" id="GO:0003100">
    <property type="term" value="P:regulation of systemic arterial blood pressure by endothelin"/>
    <property type="evidence" value="ECO:0007669"/>
    <property type="project" value="TreeGrafter"/>
</dbReference>
<dbReference type="PROSITE" id="PS00270">
    <property type="entry name" value="ENDOTHELIN"/>
    <property type="match status" value="2"/>
</dbReference>
<sequence>KTSWSCATTTHNSQPSWGLPLVPQTDPSDPSATHRVRSKRCSCNNQLDSECHYFCHLDIIWVNTPSKTTVYGLGSPLARRRRSTGRCFCASPADRTCNVFCHYSWSLSLVSWFSVKVFNHSSARKRRSEIDFVYIVHRCERTMLLMLLDFQ</sequence>
<comment type="similarity">
    <text evidence="2">Belongs to the endothelin/sarafotoxin family.</text>
</comment>
<feature type="domain" description="Endothelin-like toxin" evidence="7">
    <location>
        <begin position="40"/>
        <end position="61"/>
    </location>
</feature>
<evidence type="ECO:0000256" key="2">
    <source>
        <dbReference type="ARBA" id="ARBA00010959"/>
    </source>
</evidence>
<feature type="domain" description="Endothelin-like toxin" evidence="7">
    <location>
        <begin position="86"/>
        <end position="107"/>
    </location>
</feature>
<evidence type="ECO:0000259" key="7">
    <source>
        <dbReference type="SMART" id="SM00272"/>
    </source>
</evidence>
<evidence type="ECO:0000256" key="4">
    <source>
        <dbReference type="ARBA" id="ARBA00022858"/>
    </source>
</evidence>
<name>A0A673HIJ9_9TELE</name>
<dbReference type="GO" id="GO:0019229">
    <property type="term" value="P:regulation of vasoconstriction"/>
    <property type="evidence" value="ECO:0007669"/>
    <property type="project" value="InterPro"/>
</dbReference>
<evidence type="ECO:0000256" key="3">
    <source>
        <dbReference type="ARBA" id="ARBA00022525"/>
    </source>
</evidence>
<dbReference type="InterPro" id="IPR001928">
    <property type="entry name" value="Endothln-like_toxin"/>
</dbReference>
<dbReference type="GO" id="GO:0005615">
    <property type="term" value="C:extracellular space"/>
    <property type="evidence" value="ECO:0007669"/>
    <property type="project" value="TreeGrafter"/>
</dbReference>
<dbReference type="InterPro" id="IPR020475">
    <property type="entry name" value="Endothelin"/>
</dbReference>